<feature type="region of interest" description="Disordered" evidence="1">
    <location>
        <begin position="500"/>
        <end position="523"/>
    </location>
</feature>
<dbReference type="Proteomes" id="UP001166286">
    <property type="component" value="Unassembled WGS sequence"/>
</dbReference>
<proteinExistence type="predicted"/>
<dbReference type="AlphaFoldDB" id="A0AA39QSK4"/>
<evidence type="ECO:0000259" key="2">
    <source>
        <dbReference type="Pfam" id="PF25545"/>
    </source>
</evidence>
<dbReference type="EMBL" id="JAFEKC020000026">
    <property type="protein sequence ID" value="KAK0506933.1"/>
    <property type="molecule type" value="Genomic_DNA"/>
</dbReference>
<feature type="compositionally biased region" description="Low complexity" evidence="1">
    <location>
        <begin position="75"/>
        <end position="90"/>
    </location>
</feature>
<gene>
    <name evidence="3" type="ORF">JMJ35_010633</name>
</gene>
<protein>
    <recommendedName>
        <fullName evidence="2">DUF7924 domain-containing protein</fullName>
    </recommendedName>
</protein>
<evidence type="ECO:0000313" key="3">
    <source>
        <dbReference type="EMBL" id="KAK0506933.1"/>
    </source>
</evidence>
<feature type="domain" description="DUF7924" evidence="2">
    <location>
        <begin position="302"/>
        <end position="480"/>
    </location>
</feature>
<feature type="region of interest" description="Disordered" evidence="1">
    <location>
        <begin position="1"/>
        <end position="103"/>
    </location>
</feature>
<dbReference type="InterPro" id="IPR057684">
    <property type="entry name" value="DUF7924"/>
</dbReference>
<evidence type="ECO:0000256" key="1">
    <source>
        <dbReference type="SAM" id="MobiDB-lite"/>
    </source>
</evidence>
<organism evidence="3 4">
    <name type="scientific">Cladonia borealis</name>
    <dbReference type="NCBI Taxonomy" id="184061"/>
    <lineage>
        <taxon>Eukaryota</taxon>
        <taxon>Fungi</taxon>
        <taxon>Dikarya</taxon>
        <taxon>Ascomycota</taxon>
        <taxon>Pezizomycotina</taxon>
        <taxon>Lecanoromycetes</taxon>
        <taxon>OSLEUM clade</taxon>
        <taxon>Lecanoromycetidae</taxon>
        <taxon>Lecanorales</taxon>
        <taxon>Lecanorineae</taxon>
        <taxon>Cladoniaceae</taxon>
        <taxon>Cladonia</taxon>
    </lineage>
</organism>
<sequence length="523" mass="58478">MTRSITTDGLSELYQSDEHGNRFSSTLPTHSTTSQEQGQINEAPITATSDSLREEVHISPQSGLLPALTAPSQVPTSSPLLSLDPSSPHHTPCDTPPHHRHSTGIAEDYKISSEPPSEAQELGQDFEELAELEEEEGGVQSLCLGNESCKAGSEADDRTSASDCADSEDIMVGTPYQVRDMLARHMLFIDVPAAKTIGDKLISEAKGILDRKRLSLWSKEKQLQVQKGIMDYAMELEATFIVNLMNHLLGKTRMTAPGEELQGDDLRREQEGIERAWQKDHLRVRYNIDFLSACIPKIRTGDKHHDQLIDEIPRVENPRPDVAFGIYETAFSLHQQEILNNNRNDLAGPRCYGIFMIIEAKCMNQSIEEAENQCIRSGCAMVSTKRLLNRAATLAHKGTPASSSAAAIEYPRPDMDSFAFTLAVGSSHAHMFVSWALEKDSKDSVEWHMHFLRDYSFRRPEDLNQLHHDMNNIQDWGLGVQKDTLLQHCETIRSLGIVQPKSKKQKKDNQKGEESQENTADLI</sequence>
<dbReference type="Pfam" id="PF25545">
    <property type="entry name" value="DUF7924"/>
    <property type="match status" value="1"/>
</dbReference>
<feature type="compositionally biased region" description="Polar residues" evidence="1">
    <location>
        <begin position="22"/>
        <end position="50"/>
    </location>
</feature>
<reference evidence="3" key="1">
    <citation type="submission" date="2023-03" db="EMBL/GenBank/DDBJ databases">
        <title>Complete genome of Cladonia borealis.</title>
        <authorList>
            <person name="Park H."/>
        </authorList>
    </citation>
    <scope>NUCLEOTIDE SEQUENCE</scope>
    <source>
        <strain evidence="3">ANT050790</strain>
    </source>
</reference>
<evidence type="ECO:0000313" key="4">
    <source>
        <dbReference type="Proteomes" id="UP001166286"/>
    </source>
</evidence>
<accession>A0AA39QSK4</accession>
<comment type="caution">
    <text evidence="3">The sequence shown here is derived from an EMBL/GenBank/DDBJ whole genome shotgun (WGS) entry which is preliminary data.</text>
</comment>
<name>A0AA39QSK4_9LECA</name>
<keyword evidence="4" id="KW-1185">Reference proteome</keyword>